<sequence>MSIILPQLTVQHDFLSVIADVQDGTIPEEPFWVSCYKENSPSVHAKVNVWRKPGGGVELTPQGIELLKGEHQGVYTAACPSLNVPPTRLRGPRQNIGEETAKPTQISAFDVAPDGSLYATGDGNGNLRVSSTSGHGKVLASKPHLSTILSLRFFPSSKVILTSSNDFTVSIISAEDLAVPRTLKGHSRAVTDTGIIARGKNVLSCSKDGTLRLWDVASASQIRVWGVKDYSPVSKMALGPRDGDHNLQPPDGESTESAALSIDPREVETTDKVVFVGLHNGSFQAFDLGTKTPFYQSEPPTGSKIPLESMVYSGADHILATGSRKGVITVYDTRQISTPLFSFKRNDASIEDLVFVPTDTDEVRLGIASADGLPYVASIRPEGPRVVDELVGYNCDSVRNIKVSGKSIWTTGDDGIVRRY</sequence>
<dbReference type="Gene3D" id="2.130.10.10">
    <property type="entry name" value="YVTN repeat-like/Quinoprotein amine dehydrogenase"/>
    <property type="match status" value="2"/>
</dbReference>
<dbReference type="InterPro" id="IPR001680">
    <property type="entry name" value="WD40_rpt"/>
</dbReference>
<evidence type="ECO:0000256" key="1">
    <source>
        <dbReference type="ARBA" id="ARBA00022574"/>
    </source>
</evidence>
<evidence type="ECO:0000256" key="4">
    <source>
        <dbReference type="ARBA" id="ARBA00038321"/>
    </source>
</evidence>
<dbReference type="PROSITE" id="PS50294">
    <property type="entry name" value="WD_REPEATS_REGION"/>
    <property type="match status" value="1"/>
</dbReference>
<proteinExistence type="inferred from homology"/>
<dbReference type="InterPro" id="IPR051179">
    <property type="entry name" value="WD_repeat_multifunction"/>
</dbReference>
<dbReference type="InterPro" id="IPR036322">
    <property type="entry name" value="WD40_repeat_dom_sf"/>
</dbReference>
<comment type="similarity">
    <text evidence="4">Belongs to the WD repeat PAAF1/RPN14 family.</text>
</comment>
<reference evidence="7 8" key="1">
    <citation type="submission" date="2014-06" db="EMBL/GenBank/DDBJ databases">
        <title>Evolutionary Origins and Diversification of the Mycorrhizal Mutualists.</title>
        <authorList>
            <consortium name="DOE Joint Genome Institute"/>
            <consortium name="Mycorrhizal Genomics Consortium"/>
            <person name="Kohler A."/>
            <person name="Kuo A."/>
            <person name="Nagy L.G."/>
            <person name="Floudas D."/>
            <person name="Copeland A."/>
            <person name="Barry K.W."/>
            <person name="Cichocki N."/>
            <person name="Veneault-Fourrey C."/>
            <person name="LaButti K."/>
            <person name="Lindquist E.A."/>
            <person name="Lipzen A."/>
            <person name="Lundell T."/>
            <person name="Morin E."/>
            <person name="Murat C."/>
            <person name="Riley R."/>
            <person name="Ohm R."/>
            <person name="Sun H."/>
            <person name="Tunlid A."/>
            <person name="Henrissat B."/>
            <person name="Grigoriev I.V."/>
            <person name="Hibbett D.S."/>
            <person name="Martin F."/>
        </authorList>
    </citation>
    <scope>NUCLEOTIDE SEQUENCE [LARGE SCALE GENOMIC DNA]</scope>
    <source>
        <strain evidence="7 8">SS14</strain>
    </source>
</reference>
<evidence type="ECO:0000256" key="3">
    <source>
        <dbReference type="ARBA" id="ARBA00022942"/>
    </source>
</evidence>
<dbReference type="Pfam" id="PF00400">
    <property type="entry name" value="WD40"/>
    <property type="match status" value="2"/>
</dbReference>
<dbReference type="GO" id="GO:0000502">
    <property type="term" value="C:proteasome complex"/>
    <property type="evidence" value="ECO:0007669"/>
    <property type="project" value="UniProtKB-KW"/>
</dbReference>
<organism evidence="7 8">
    <name type="scientific">Sphaerobolus stellatus (strain SS14)</name>
    <dbReference type="NCBI Taxonomy" id="990650"/>
    <lineage>
        <taxon>Eukaryota</taxon>
        <taxon>Fungi</taxon>
        <taxon>Dikarya</taxon>
        <taxon>Basidiomycota</taxon>
        <taxon>Agaricomycotina</taxon>
        <taxon>Agaricomycetes</taxon>
        <taxon>Phallomycetidae</taxon>
        <taxon>Geastrales</taxon>
        <taxon>Sphaerobolaceae</taxon>
        <taxon>Sphaerobolus</taxon>
    </lineage>
</organism>
<evidence type="ECO:0000313" key="8">
    <source>
        <dbReference type="Proteomes" id="UP000054279"/>
    </source>
</evidence>
<dbReference type="PROSITE" id="PS50082">
    <property type="entry name" value="WD_REPEATS_2"/>
    <property type="match status" value="1"/>
</dbReference>
<protein>
    <recommendedName>
        <fullName evidence="9">WD40 repeat-like protein</fullName>
    </recommendedName>
</protein>
<dbReference type="PANTHER" id="PTHR19857:SF19">
    <property type="entry name" value="26S PROTEASOME REGULATORY SUBUNIT RPN14"/>
    <property type="match status" value="1"/>
</dbReference>
<dbReference type="PROSITE" id="PS00678">
    <property type="entry name" value="WD_REPEATS_1"/>
    <property type="match status" value="1"/>
</dbReference>
<dbReference type="InterPro" id="IPR015943">
    <property type="entry name" value="WD40/YVTN_repeat-like_dom_sf"/>
</dbReference>
<dbReference type="Proteomes" id="UP000054279">
    <property type="component" value="Unassembled WGS sequence"/>
</dbReference>
<dbReference type="AlphaFoldDB" id="A0A0C9TTW4"/>
<keyword evidence="8" id="KW-1185">Reference proteome</keyword>
<gene>
    <name evidence="7" type="ORF">M422DRAFT_193614</name>
</gene>
<name>A0A0C9TTW4_SPHS4</name>
<evidence type="ECO:0000313" key="7">
    <source>
        <dbReference type="EMBL" id="KIJ25314.1"/>
    </source>
</evidence>
<dbReference type="HOGENOM" id="CLU_037051_3_0_1"/>
<dbReference type="PANTHER" id="PTHR19857">
    <property type="entry name" value="MITOCHONDRIAL DIVISION PROTEIN 1-RELATED"/>
    <property type="match status" value="1"/>
</dbReference>
<evidence type="ECO:0000256" key="5">
    <source>
        <dbReference type="PROSITE-ProRule" id="PRU00221"/>
    </source>
</evidence>
<accession>A0A0C9TTW4</accession>
<dbReference type="SMART" id="SM00320">
    <property type="entry name" value="WD40"/>
    <property type="match status" value="4"/>
</dbReference>
<dbReference type="SUPFAM" id="SSF50978">
    <property type="entry name" value="WD40 repeat-like"/>
    <property type="match status" value="1"/>
</dbReference>
<evidence type="ECO:0000256" key="2">
    <source>
        <dbReference type="ARBA" id="ARBA00022737"/>
    </source>
</evidence>
<dbReference type="InterPro" id="IPR019775">
    <property type="entry name" value="WD40_repeat_CS"/>
</dbReference>
<evidence type="ECO:0000256" key="6">
    <source>
        <dbReference type="SAM" id="MobiDB-lite"/>
    </source>
</evidence>
<evidence type="ECO:0008006" key="9">
    <source>
        <dbReference type="Google" id="ProtNLM"/>
    </source>
</evidence>
<feature type="region of interest" description="Disordered" evidence="6">
    <location>
        <begin position="238"/>
        <end position="261"/>
    </location>
</feature>
<keyword evidence="2" id="KW-0677">Repeat</keyword>
<keyword evidence="1 5" id="KW-0853">WD repeat</keyword>
<dbReference type="OrthoDB" id="10257301at2759"/>
<feature type="repeat" description="WD" evidence="5">
    <location>
        <begin position="183"/>
        <end position="224"/>
    </location>
</feature>
<dbReference type="EMBL" id="KN837421">
    <property type="protein sequence ID" value="KIJ25314.1"/>
    <property type="molecule type" value="Genomic_DNA"/>
</dbReference>
<keyword evidence="3" id="KW-0647">Proteasome</keyword>